<evidence type="ECO:0000313" key="1">
    <source>
        <dbReference type="EMBL" id="MFK2874878.1"/>
    </source>
</evidence>
<comment type="caution">
    <text evidence="1">The sequence shown here is derived from an EMBL/GenBank/DDBJ whole genome shotgun (WGS) entry which is preliminary data.</text>
</comment>
<sequence>MSDVVRRLARYVRANPLAGDTTEGITQWWLGLTPASVERVERALASLQATGLIEAVRALDGRVHYRRVSPDADTDARLDRLIATSTDPKQKR</sequence>
<dbReference type="RefSeq" id="WP_284396310.1">
    <property type="nucleotide sequence ID" value="NZ_BSNQ01000003.1"/>
</dbReference>
<accession>A0ABW8IZC6</accession>
<reference evidence="1 2" key="1">
    <citation type="submission" date="2020-10" db="EMBL/GenBank/DDBJ databases">
        <title>Phylogeny of dyella-like bacteria.</title>
        <authorList>
            <person name="Fu J."/>
        </authorList>
    </citation>
    <scope>NUCLEOTIDE SEQUENCE [LARGE SCALE GENOMIC DNA]</scope>
    <source>
        <strain evidence="1 2">DHOB07</strain>
    </source>
</reference>
<dbReference type="Proteomes" id="UP001620405">
    <property type="component" value="Unassembled WGS sequence"/>
</dbReference>
<gene>
    <name evidence="1" type="ORF">ISP13_15140</name>
</gene>
<name>A0ABW8IZC6_9GAMM</name>
<dbReference type="EMBL" id="JADIKG010000013">
    <property type="protein sequence ID" value="MFK2874878.1"/>
    <property type="molecule type" value="Genomic_DNA"/>
</dbReference>
<evidence type="ECO:0000313" key="2">
    <source>
        <dbReference type="Proteomes" id="UP001620405"/>
    </source>
</evidence>
<proteinExistence type="predicted"/>
<protein>
    <recommendedName>
        <fullName evidence="3">MarR family transcriptional regulator</fullName>
    </recommendedName>
</protein>
<keyword evidence="2" id="KW-1185">Reference proteome</keyword>
<organism evidence="1 2">
    <name type="scientific">Dyella lipolytica</name>
    <dbReference type="NCBI Taxonomy" id="1867835"/>
    <lineage>
        <taxon>Bacteria</taxon>
        <taxon>Pseudomonadati</taxon>
        <taxon>Pseudomonadota</taxon>
        <taxon>Gammaproteobacteria</taxon>
        <taxon>Lysobacterales</taxon>
        <taxon>Rhodanobacteraceae</taxon>
        <taxon>Dyella</taxon>
    </lineage>
</organism>
<evidence type="ECO:0008006" key="3">
    <source>
        <dbReference type="Google" id="ProtNLM"/>
    </source>
</evidence>